<gene>
    <name evidence="1" type="ORF">GIW81_08280</name>
</gene>
<dbReference type="Proteomes" id="UP000440694">
    <property type="component" value="Unassembled WGS sequence"/>
</dbReference>
<keyword evidence="1" id="KW-0378">Hydrolase</keyword>
<evidence type="ECO:0000313" key="2">
    <source>
        <dbReference type="Proteomes" id="UP000440694"/>
    </source>
</evidence>
<proteinExistence type="predicted"/>
<reference evidence="1 2" key="1">
    <citation type="submission" date="2019-11" db="EMBL/GenBank/DDBJ databases">
        <title>Identification of a novel strain.</title>
        <authorList>
            <person name="Xu Q."/>
            <person name="Wang G."/>
        </authorList>
    </citation>
    <scope>NUCLEOTIDE SEQUENCE [LARGE SCALE GENOMIC DNA]</scope>
    <source>
        <strain evidence="2">xq</strain>
    </source>
</reference>
<dbReference type="AlphaFoldDB" id="A0A6I3KNP7"/>
<name>A0A6I3KNP7_9HYPH</name>
<dbReference type="SUPFAM" id="SSF53187">
    <property type="entry name" value="Zn-dependent exopeptidases"/>
    <property type="match status" value="1"/>
</dbReference>
<dbReference type="Pfam" id="PF05013">
    <property type="entry name" value="FGase"/>
    <property type="match status" value="1"/>
</dbReference>
<dbReference type="InterPro" id="IPR007709">
    <property type="entry name" value="N-FG_amidohydro"/>
</dbReference>
<dbReference type="EMBL" id="WMBQ01000001">
    <property type="protein sequence ID" value="MTD94331.1"/>
    <property type="molecule type" value="Genomic_DNA"/>
</dbReference>
<protein>
    <submittedName>
        <fullName evidence="1">N-formylglutamate amidohydrolase</fullName>
    </submittedName>
</protein>
<dbReference type="Gene3D" id="3.40.630.40">
    <property type="entry name" value="Zn-dependent exopeptidases"/>
    <property type="match status" value="1"/>
</dbReference>
<evidence type="ECO:0000313" key="1">
    <source>
        <dbReference type="EMBL" id="MTD94331.1"/>
    </source>
</evidence>
<accession>A0A6I3KNP7</accession>
<organism evidence="1 2">
    <name type="scientific">Hyphomicrobium album</name>
    <dbReference type="NCBI Taxonomy" id="2665159"/>
    <lineage>
        <taxon>Bacteria</taxon>
        <taxon>Pseudomonadati</taxon>
        <taxon>Pseudomonadota</taxon>
        <taxon>Alphaproteobacteria</taxon>
        <taxon>Hyphomicrobiales</taxon>
        <taxon>Hyphomicrobiaceae</taxon>
        <taxon>Hyphomicrobium</taxon>
    </lineage>
</organism>
<comment type="caution">
    <text evidence="1">The sequence shown here is derived from an EMBL/GenBank/DDBJ whole genome shotgun (WGS) entry which is preliminary data.</text>
</comment>
<sequence length="299" mass="32886">MPTHDGPPIPAEFLPPFAVCAPEVQVAPFVLCSPHSGRTYPPSFVALSRLGPLSLRKSEDCFVDDLFQPVARAGVPMIAARFPRAFLDVNREPYELDPELFHEPLPDYANTQSVRVAGGLGTIARIVADGEEIYHHKLPLAWGMARVEQLYIPFHAALAELIETTRRRFGYAVLIDCHSMPSASMAPAGGPRPDIVLGDRFGASADGKITRFLKEALTAFGYEVHMNRPYAGGYITEHYGRPARDVHAVQIEINRGLYLDELALRPTAGFSKLQNDLQSLTPLLLNDLPALLEHRAAAE</sequence>
<keyword evidence="2" id="KW-1185">Reference proteome</keyword>
<dbReference type="GO" id="GO:0016787">
    <property type="term" value="F:hydrolase activity"/>
    <property type="evidence" value="ECO:0007669"/>
    <property type="project" value="UniProtKB-KW"/>
</dbReference>
<dbReference type="RefSeq" id="WP_154738769.1">
    <property type="nucleotide sequence ID" value="NZ_WMBQ01000001.1"/>
</dbReference>